<name>A0A6J4MCP9_9ACTN</name>
<evidence type="ECO:0000313" key="2">
    <source>
        <dbReference type="EMBL" id="CAA9356613.1"/>
    </source>
</evidence>
<protein>
    <submittedName>
        <fullName evidence="2">Uncharacterized protein</fullName>
    </submittedName>
</protein>
<dbReference type="AlphaFoldDB" id="A0A6J4MCP9"/>
<feature type="region of interest" description="Disordered" evidence="1">
    <location>
        <begin position="22"/>
        <end position="45"/>
    </location>
</feature>
<feature type="non-terminal residue" evidence="2">
    <location>
        <position position="64"/>
    </location>
</feature>
<evidence type="ECO:0000256" key="1">
    <source>
        <dbReference type="SAM" id="MobiDB-lite"/>
    </source>
</evidence>
<proteinExistence type="predicted"/>
<organism evidence="2">
    <name type="scientific">uncultured Nocardioidaceae bacterium</name>
    <dbReference type="NCBI Taxonomy" id="253824"/>
    <lineage>
        <taxon>Bacteria</taxon>
        <taxon>Bacillati</taxon>
        <taxon>Actinomycetota</taxon>
        <taxon>Actinomycetes</taxon>
        <taxon>Propionibacteriales</taxon>
        <taxon>Nocardioidaceae</taxon>
        <taxon>environmental samples</taxon>
    </lineage>
</organism>
<feature type="non-terminal residue" evidence="2">
    <location>
        <position position="1"/>
    </location>
</feature>
<dbReference type="EMBL" id="CADCUI010000053">
    <property type="protein sequence ID" value="CAA9356613.1"/>
    <property type="molecule type" value="Genomic_DNA"/>
</dbReference>
<gene>
    <name evidence="2" type="ORF">AVDCRST_MAG34-2142</name>
</gene>
<sequence>EAHRVLGADGSGARCVVLPGVGPAAGAGRPRRPDGRRGPCRGRAAQDGVAGCRRGVVPPRVAAV</sequence>
<reference evidence="2" key="1">
    <citation type="submission" date="2020-02" db="EMBL/GenBank/DDBJ databases">
        <authorList>
            <person name="Meier V. D."/>
        </authorList>
    </citation>
    <scope>NUCLEOTIDE SEQUENCE</scope>
    <source>
        <strain evidence="2">AVDCRST_MAG34</strain>
    </source>
</reference>
<accession>A0A6J4MCP9</accession>